<reference evidence="3" key="1">
    <citation type="submission" date="2020-12" db="EMBL/GenBank/DDBJ databases">
        <title>Hymenobacter sp.</title>
        <authorList>
            <person name="Kim M.K."/>
        </authorList>
    </citation>
    <scope>NUCLEOTIDE SEQUENCE [LARGE SCALE GENOMIC DNA]</scope>
    <source>
        <strain evidence="3">BT325</strain>
    </source>
</reference>
<keyword evidence="1" id="KW-0812">Transmembrane</keyword>
<keyword evidence="3" id="KW-1185">Reference proteome</keyword>
<feature type="transmembrane region" description="Helical" evidence="1">
    <location>
        <begin position="5"/>
        <end position="23"/>
    </location>
</feature>
<keyword evidence="1" id="KW-0472">Membrane</keyword>
<sequence>MILRYALGLLIPPAIMLVIGWYLVQTGHFNGVEFLAFLGTPAAVMILAWAAVVASEIANQRSVGRPQQVRSNRFLFYYPLAPAFYLLAGGGALWAGCISEAYFIAVAGTPAAVLTLAWLALEHRTITRTHIRLP</sequence>
<gene>
    <name evidence="2" type="ORF">JAO75_20580</name>
</gene>
<protein>
    <submittedName>
        <fullName evidence="2">Uncharacterized protein</fullName>
    </submittedName>
</protein>
<comment type="caution">
    <text evidence="2">The sequence shown here is derived from an EMBL/GenBank/DDBJ whole genome shotgun (WGS) entry which is preliminary data.</text>
</comment>
<evidence type="ECO:0000313" key="3">
    <source>
        <dbReference type="Proteomes" id="UP000620670"/>
    </source>
</evidence>
<dbReference type="Proteomes" id="UP000620670">
    <property type="component" value="Unassembled WGS sequence"/>
</dbReference>
<organism evidence="2 3">
    <name type="scientific">Microvirga splendida</name>
    <dbReference type="NCBI Taxonomy" id="2795727"/>
    <lineage>
        <taxon>Bacteria</taxon>
        <taxon>Pseudomonadati</taxon>
        <taxon>Pseudomonadota</taxon>
        <taxon>Alphaproteobacteria</taxon>
        <taxon>Hyphomicrobiales</taxon>
        <taxon>Methylobacteriaceae</taxon>
        <taxon>Microvirga</taxon>
    </lineage>
</organism>
<feature type="transmembrane region" description="Helical" evidence="1">
    <location>
        <begin position="101"/>
        <end position="121"/>
    </location>
</feature>
<proteinExistence type="predicted"/>
<feature type="transmembrane region" description="Helical" evidence="1">
    <location>
        <begin position="75"/>
        <end position="95"/>
    </location>
</feature>
<feature type="transmembrane region" description="Helical" evidence="1">
    <location>
        <begin position="35"/>
        <end position="54"/>
    </location>
</feature>
<dbReference type="EMBL" id="JAELXT010000031">
    <property type="protein sequence ID" value="MBJ6127802.1"/>
    <property type="molecule type" value="Genomic_DNA"/>
</dbReference>
<dbReference type="RefSeq" id="WP_199051018.1">
    <property type="nucleotide sequence ID" value="NZ_JAELXT010000031.1"/>
</dbReference>
<accession>A0ABS0Y678</accession>
<evidence type="ECO:0000313" key="2">
    <source>
        <dbReference type="EMBL" id="MBJ6127802.1"/>
    </source>
</evidence>
<name>A0ABS0Y678_9HYPH</name>
<keyword evidence="1" id="KW-1133">Transmembrane helix</keyword>
<evidence type="ECO:0000256" key="1">
    <source>
        <dbReference type="SAM" id="Phobius"/>
    </source>
</evidence>